<proteinExistence type="predicted"/>
<reference evidence="1 2" key="1">
    <citation type="submission" date="2018-06" db="EMBL/GenBank/DDBJ databases">
        <title>Lujinxingia sediminis gen. nov. sp. nov., a new facultative anaerobic member of the class Deltaproteobacteria, and proposal of Lujinxingaceae fam. nov.</title>
        <authorList>
            <person name="Guo L.-Y."/>
            <person name="Li C.-M."/>
            <person name="Wang S."/>
            <person name="Du Z.-J."/>
        </authorList>
    </citation>
    <scope>NUCLEOTIDE SEQUENCE [LARGE SCALE GENOMIC DNA]</scope>
    <source>
        <strain evidence="1 2">FA350</strain>
    </source>
</reference>
<evidence type="ECO:0000313" key="1">
    <source>
        <dbReference type="EMBL" id="AWV88113.1"/>
    </source>
</evidence>
<gene>
    <name evidence="1" type="ORF">DN745_01690</name>
</gene>
<sequence>MIMRRQPYYQNLFEQWQWQEIENWEGDDEDIALIKVKPKLIEELRQLPKWQILGPGMFFDFKPPAVLSDDWFEKDGHAIQIQHNIPIGSSNPDFRVPLVSYDGVFRKFVSVPQQLTAIDGTTRNYVLEFIANTDARGGSSGSALFLDGGLDSSWQNWAGIYSGCGGVSNSCSEVIEVPFDSPDYNSFFNRFDLKHQDARNNAQGNHGEPFRSGTDECTEGDPDSCYDECVVYCANPEHANETRCEKYHCHDPDAPIFDDHDSNQEGCVGSNCGSSRDPKKVRHLSCTNNKLAKTGNPARVHDVQGLGVMGAPLQKNLASKTDTALGGFGIICGPHSRREWSMNWDFIGVERRDHRRDLLTRLTYMYGDDDFWDTYKSEPLSFLNTSMRLTTEDKLEDGTPVDRIAPMPFQMCPPGFVMRGLEVQATGSGPSDYIVGVTALRCVDIRKPITPKFNPCLDPDHDDYREYPCRVPTSLEKLSATTPYRAGMTVDPDHFQYEYEDATQQIGQARPEGPLTTIHCSTAGDGVVGFYISKDAYGPTQFIELECMPYH</sequence>
<protein>
    <submittedName>
        <fullName evidence="1">Uncharacterized protein</fullName>
    </submittedName>
</protein>
<accession>A0A2Z4FGN1</accession>
<dbReference type="EMBL" id="CP030032">
    <property type="protein sequence ID" value="AWV88113.1"/>
    <property type="molecule type" value="Genomic_DNA"/>
</dbReference>
<keyword evidence="2" id="KW-1185">Reference proteome</keyword>
<dbReference type="AlphaFoldDB" id="A0A2Z4FGN1"/>
<dbReference type="KEGG" id="bsed:DN745_01690"/>
<dbReference type="Proteomes" id="UP000249799">
    <property type="component" value="Chromosome"/>
</dbReference>
<dbReference type="RefSeq" id="WP_111331567.1">
    <property type="nucleotide sequence ID" value="NZ_CP030032.1"/>
</dbReference>
<organism evidence="1 2">
    <name type="scientific">Bradymonas sediminis</name>
    <dbReference type="NCBI Taxonomy" id="1548548"/>
    <lineage>
        <taxon>Bacteria</taxon>
        <taxon>Deltaproteobacteria</taxon>
        <taxon>Bradymonadales</taxon>
        <taxon>Bradymonadaceae</taxon>
        <taxon>Bradymonas</taxon>
    </lineage>
</organism>
<dbReference type="InterPro" id="IPR009003">
    <property type="entry name" value="Peptidase_S1_PA"/>
</dbReference>
<evidence type="ECO:0000313" key="2">
    <source>
        <dbReference type="Proteomes" id="UP000249799"/>
    </source>
</evidence>
<name>A0A2Z4FGN1_9DELT</name>
<dbReference type="SUPFAM" id="SSF50494">
    <property type="entry name" value="Trypsin-like serine proteases"/>
    <property type="match status" value="1"/>
</dbReference>